<dbReference type="InterPro" id="IPR050584">
    <property type="entry name" value="Cholesterol_7-desaturase"/>
</dbReference>
<dbReference type="GO" id="GO:0051537">
    <property type="term" value="F:2 iron, 2 sulfur cluster binding"/>
    <property type="evidence" value="ECO:0007669"/>
    <property type="project" value="UniProtKB-KW"/>
</dbReference>
<dbReference type="GO" id="GO:0005506">
    <property type="term" value="F:iron ion binding"/>
    <property type="evidence" value="ECO:0007669"/>
    <property type="project" value="InterPro"/>
</dbReference>
<dbReference type="InterPro" id="IPR017941">
    <property type="entry name" value="Rieske_2Fe-2S"/>
</dbReference>
<evidence type="ECO:0000256" key="4">
    <source>
        <dbReference type="ARBA" id="ARBA00023004"/>
    </source>
</evidence>
<dbReference type="GO" id="GO:0016491">
    <property type="term" value="F:oxidoreductase activity"/>
    <property type="evidence" value="ECO:0007669"/>
    <property type="project" value="UniProtKB-KW"/>
</dbReference>
<gene>
    <name evidence="7" type="ORF">COA71_07835</name>
</gene>
<feature type="domain" description="Rieske" evidence="6">
    <location>
        <begin position="7"/>
        <end position="107"/>
    </location>
</feature>
<dbReference type="CDD" id="cd08878">
    <property type="entry name" value="RHO_alpha_C_DMO-like"/>
    <property type="match status" value="1"/>
</dbReference>
<dbReference type="InterPro" id="IPR044043">
    <property type="entry name" value="VanA_C_cat"/>
</dbReference>
<protein>
    <submittedName>
        <fullName evidence="7">Rieske (2Fe-2S) protein</fullName>
    </submittedName>
</protein>
<dbReference type="InterPro" id="IPR036922">
    <property type="entry name" value="Rieske_2Fe-2S_sf"/>
</dbReference>
<keyword evidence="4" id="KW-0408">Iron</keyword>
<dbReference type="Pfam" id="PF00355">
    <property type="entry name" value="Rieske"/>
    <property type="match status" value="1"/>
</dbReference>
<dbReference type="Gene3D" id="3.90.380.10">
    <property type="entry name" value="Naphthalene 1,2-dioxygenase Alpha Subunit, Chain A, domain 1"/>
    <property type="match status" value="1"/>
</dbReference>
<evidence type="ECO:0000256" key="3">
    <source>
        <dbReference type="ARBA" id="ARBA00023002"/>
    </source>
</evidence>
<name>A0A2A5CD73_9GAMM</name>
<dbReference type="Pfam" id="PF19112">
    <property type="entry name" value="VanA_C"/>
    <property type="match status" value="1"/>
</dbReference>
<dbReference type="Gene3D" id="2.102.10.10">
    <property type="entry name" value="Rieske [2Fe-2S] iron-sulphur domain"/>
    <property type="match status" value="1"/>
</dbReference>
<dbReference type="EMBL" id="NVWI01000005">
    <property type="protein sequence ID" value="PCJ41461.1"/>
    <property type="molecule type" value="Genomic_DNA"/>
</dbReference>
<proteinExistence type="predicted"/>
<reference evidence="8" key="1">
    <citation type="submission" date="2017-08" db="EMBL/GenBank/DDBJ databases">
        <title>A dynamic microbial community with high functional redundancy inhabits the cold, oxic subseafloor aquifer.</title>
        <authorList>
            <person name="Tully B.J."/>
            <person name="Wheat C.G."/>
            <person name="Glazer B.T."/>
            <person name="Huber J.A."/>
        </authorList>
    </citation>
    <scope>NUCLEOTIDE SEQUENCE [LARGE SCALE GENOMIC DNA]</scope>
</reference>
<dbReference type="PANTHER" id="PTHR21266:SF60">
    <property type="entry name" value="3-KETOSTEROID-9-ALPHA-MONOOXYGENASE, OXYGENASE COMPONENT"/>
    <property type="match status" value="1"/>
</dbReference>
<keyword evidence="1" id="KW-0001">2Fe-2S</keyword>
<comment type="caution">
    <text evidence="7">The sequence shown here is derived from an EMBL/GenBank/DDBJ whole genome shotgun (WGS) entry which is preliminary data.</text>
</comment>
<dbReference type="PROSITE" id="PS51296">
    <property type="entry name" value="RIESKE"/>
    <property type="match status" value="1"/>
</dbReference>
<evidence type="ECO:0000259" key="6">
    <source>
        <dbReference type="PROSITE" id="PS51296"/>
    </source>
</evidence>
<keyword evidence="2" id="KW-0479">Metal-binding</keyword>
<evidence type="ECO:0000313" key="7">
    <source>
        <dbReference type="EMBL" id="PCJ41461.1"/>
    </source>
</evidence>
<keyword evidence="3" id="KW-0560">Oxidoreductase</keyword>
<evidence type="ECO:0000313" key="8">
    <source>
        <dbReference type="Proteomes" id="UP000228987"/>
    </source>
</evidence>
<dbReference type="PROSITE" id="PS00570">
    <property type="entry name" value="RING_HYDROXYL_ALPHA"/>
    <property type="match status" value="1"/>
</dbReference>
<dbReference type="Proteomes" id="UP000228987">
    <property type="component" value="Unassembled WGS sequence"/>
</dbReference>
<dbReference type="InterPro" id="IPR015881">
    <property type="entry name" value="ARHD_Rieske_2Fe_2S"/>
</dbReference>
<evidence type="ECO:0000256" key="2">
    <source>
        <dbReference type="ARBA" id="ARBA00022723"/>
    </source>
</evidence>
<evidence type="ECO:0000256" key="1">
    <source>
        <dbReference type="ARBA" id="ARBA00022714"/>
    </source>
</evidence>
<dbReference type="SUPFAM" id="SSF55961">
    <property type="entry name" value="Bet v1-like"/>
    <property type="match status" value="1"/>
</dbReference>
<dbReference type="PANTHER" id="PTHR21266">
    <property type="entry name" value="IRON-SULFUR DOMAIN CONTAINING PROTEIN"/>
    <property type="match status" value="1"/>
</dbReference>
<keyword evidence="5" id="KW-0411">Iron-sulfur</keyword>
<accession>A0A2A5CD73</accession>
<evidence type="ECO:0000256" key="5">
    <source>
        <dbReference type="ARBA" id="ARBA00023014"/>
    </source>
</evidence>
<sequence length="343" mass="38587">MYIVNSWYVAATSEELKDKPLGRTICEQEIVFFRNSSGVVAAVEDFCPHRGLPLSLGKVEGDVLVCGYHGLCMGQSGETVSMPKQQVHNFPCNRTYPVIEKAGFIWVWPGDFEKANIDQLPELHWADNPDWAYGGGVYHVAADYRLMIDNLMDLSHENYVHSSSIGQKEIDEQPVHTKLEGDQVITSRFMESVEAPPFWKMAMRQKGLDDNAIVDRWQICRFQAPSQVMVDVGVALAGNGGFDADLSVKAYAVIVDFITPETPDSHWYFWGLARTWGVADSVMTSIIKEGQGEIFQEDMDILERQQLSLSANPKRRLLSLDIDAGGAMSRRLIQKHIKKEQTE</sequence>
<dbReference type="AlphaFoldDB" id="A0A2A5CD73"/>
<dbReference type="SUPFAM" id="SSF50022">
    <property type="entry name" value="ISP domain"/>
    <property type="match status" value="1"/>
</dbReference>
<organism evidence="7 8">
    <name type="scientific">SAR86 cluster bacterium</name>
    <dbReference type="NCBI Taxonomy" id="2030880"/>
    <lineage>
        <taxon>Bacteria</taxon>
        <taxon>Pseudomonadati</taxon>
        <taxon>Pseudomonadota</taxon>
        <taxon>Gammaproteobacteria</taxon>
        <taxon>SAR86 cluster</taxon>
    </lineage>
</organism>